<name>A0A1Q3CSI7_CEPFO</name>
<dbReference type="STRING" id="3775.A0A1Q3CSI7"/>
<dbReference type="Proteomes" id="UP000187406">
    <property type="component" value="Unassembled WGS sequence"/>
</dbReference>
<organism evidence="1 2">
    <name type="scientific">Cephalotus follicularis</name>
    <name type="common">Albany pitcher plant</name>
    <dbReference type="NCBI Taxonomy" id="3775"/>
    <lineage>
        <taxon>Eukaryota</taxon>
        <taxon>Viridiplantae</taxon>
        <taxon>Streptophyta</taxon>
        <taxon>Embryophyta</taxon>
        <taxon>Tracheophyta</taxon>
        <taxon>Spermatophyta</taxon>
        <taxon>Magnoliopsida</taxon>
        <taxon>eudicotyledons</taxon>
        <taxon>Gunneridae</taxon>
        <taxon>Pentapetalae</taxon>
        <taxon>rosids</taxon>
        <taxon>fabids</taxon>
        <taxon>Oxalidales</taxon>
        <taxon>Cephalotaceae</taxon>
        <taxon>Cephalotus</taxon>
    </lineage>
</organism>
<proteinExistence type="predicted"/>
<evidence type="ECO:0000313" key="1">
    <source>
        <dbReference type="EMBL" id="GAV83008.1"/>
    </source>
</evidence>
<keyword evidence="2" id="KW-1185">Reference proteome</keyword>
<dbReference type="AlphaFoldDB" id="A0A1Q3CSI7"/>
<evidence type="ECO:0000313" key="2">
    <source>
        <dbReference type="Proteomes" id="UP000187406"/>
    </source>
</evidence>
<dbReference type="InterPro" id="IPR009291">
    <property type="entry name" value="Vps62"/>
</dbReference>
<dbReference type="Pfam" id="PF06101">
    <property type="entry name" value="Vps62"/>
    <property type="match status" value="1"/>
</dbReference>
<dbReference type="OrthoDB" id="1697486at2759"/>
<dbReference type="PANTHER" id="PTHR48173:SF2">
    <property type="entry name" value="VACUOLAR PROTEIN SORTING-ASSOCIATED PROTEIN 62"/>
    <property type="match status" value="1"/>
</dbReference>
<sequence>MFGCDCFYWNQVDELYPCKPYPPFTFPSTIPQWPQGQGFATGRIHLGVLEVLKITKFISILSCNLLRGKSKGVTFYKPVGIPDGFFCLGHYCQSNEQPLRGYVLVARDTTALEPKVGYSYDSELNLPALEKPLSYSLIWSTDLYHNGCGYFWLPNAPVGYKPMGILVTDNPEQPELEEVRCVRGDLTETCETCDVIFPQVSHSKSPFQVWSTRPCKRGMTARGVSIGTFFCSTNLSTEDQLEIACLKNLDSSLHAMPTLDQVHALIKHYGPTVFFHPDEVYLPSSVPWFFKNGALLYEYGKTKGENINYRGSNLPNGGENDGAYWIDLPENKDARNYLKKGNLESAELYVHVKPA</sequence>
<accession>A0A1Q3CSI7</accession>
<dbReference type="InParanoid" id="A0A1Q3CSI7"/>
<dbReference type="EMBL" id="BDDD01002772">
    <property type="protein sequence ID" value="GAV83008.1"/>
    <property type="molecule type" value="Genomic_DNA"/>
</dbReference>
<reference evidence="2" key="1">
    <citation type="submission" date="2016-04" db="EMBL/GenBank/DDBJ databases">
        <title>Cephalotus genome sequencing.</title>
        <authorList>
            <person name="Fukushima K."/>
            <person name="Hasebe M."/>
            <person name="Fang X."/>
        </authorList>
    </citation>
    <scope>NUCLEOTIDE SEQUENCE [LARGE SCALE GENOMIC DNA]</scope>
    <source>
        <strain evidence="2">cv. St1</strain>
    </source>
</reference>
<protein>
    <submittedName>
        <fullName evidence="1">DUF946 domain-containing protein</fullName>
    </submittedName>
</protein>
<dbReference type="PANTHER" id="PTHR48173">
    <property type="entry name" value="GNK2-HOMOLOGOUS DOMAIN-CONTAINING PROTEIN"/>
    <property type="match status" value="1"/>
</dbReference>
<comment type="caution">
    <text evidence="1">The sequence shown here is derived from an EMBL/GenBank/DDBJ whole genome shotgun (WGS) entry which is preliminary data.</text>
</comment>
<gene>
    <name evidence="1" type="ORF">CFOL_v3_26459</name>
</gene>